<keyword evidence="4" id="KW-0804">Transcription</keyword>
<keyword evidence="5" id="KW-0539">Nucleus</keyword>
<dbReference type="Gene3D" id="3.40.1810.10">
    <property type="entry name" value="Transcription factor, MADS-box"/>
    <property type="match status" value="1"/>
</dbReference>
<evidence type="ECO:0000313" key="7">
    <source>
        <dbReference type="EMBL" id="KAH7568245.1"/>
    </source>
</evidence>
<reference evidence="7 8" key="1">
    <citation type="submission" date="2021-02" db="EMBL/GenBank/DDBJ databases">
        <title>Plant Genome Project.</title>
        <authorList>
            <person name="Zhang R.-G."/>
        </authorList>
    </citation>
    <scope>NUCLEOTIDE SEQUENCE [LARGE SCALE GENOMIC DNA]</scope>
    <source>
        <tissue evidence="7">Leaves</tissue>
    </source>
</reference>
<keyword evidence="8" id="KW-1185">Reference proteome</keyword>
<dbReference type="EMBL" id="JAFEMO010000007">
    <property type="protein sequence ID" value="KAH7568245.1"/>
    <property type="molecule type" value="Genomic_DNA"/>
</dbReference>
<dbReference type="PANTHER" id="PTHR11945:SF505">
    <property type="entry name" value="MADS-BOX DOMAIN-CONTAINING PROTEIN"/>
    <property type="match status" value="1"/>
</dbReference>
<accession>A0ABQ8HV67</accession>
<feature type="domain" description="MADS-box" evidence="6">
    <location>
        <begin position="1"/>
        <end position="50"/>
    </location>
</feature>
<protein>
    <recommendedName>
        <fullName evidence="6">MADS-box domain-containing protein</fullName>
    </recommendedName>
</protein>
<evidence type="ECO:0000256" key="5">
    <source>
        <dbReference type="ARBA" id="ARBA00023242"/>
    </source>
</evidence>
<evidence type="ECO:0000259" key="6">
    <source>
        <dbReference type="PROSITE" id="PS50066"/>
    </source>
</evidence>
<proteinExistence type="predicted"/>
<dbReference type="InterPro" id="IPR036879">
    <property type="entry name" value="TF_MADSbox_sf"/>
</dbReference>
<dbReference type="PROSITE" id="PS50066">
    <property type="entry name" value="MADS_BOX_2"/>
    <property type="match status" value="1"/>
</dbReference>
<organism evidence="7 8">
    <name type="scientific">Xanthoceras sorbifolium</name>
    <dbReference type="NCBI Taxonomy" id="99658"/>
    <lineage>
        <taxon>Eukaryota</taxon>
        <taxon>Viridiplantae</taxon>
        <taxon>Streptophyta</taxon>
        <taxon>Embryophyta</taxon>
        <taxon>Tracheophyta</taxon>
        <taxon>Spermatophyta</taxon>
        <taxon>Magnoliopsida</taxon>
        <taxon>eudicotyledons</taxon>
        <taxon>Gunneridae</taxon>
        <taxon>Pentapetalae</taxon>
        <taxon>rosids</taxon>
        <taxon>malvids</taxon>
        <taxon>Sapindales</taxon>
        <taxon>Sapindaceae</taxon>
        <taxon>Xanthoceroideae</taxon>
        <taxon>Xanthoceras</taxon>
    </lineage>
</organism>
<evidence type="ECO:0000256" key="3">
    <source>
        <dbReference type="ARBA" id="ARBA00023125"/>
    </source>
</evidence>
<comment type="caution">
    <text evidence="7">The sequence shown here is derived from an EMBL/GenBank/DDBJ whole genome shotgun (WGS) entry which is preliminary data.</text>
</comment>
<sequence length="172" mass="19898">MVRQRIKQELISNVSSRKVTFKKRKGGLLKKLHELTTLCGVIGCAIIYGTFDNRPEIWPSPPEVIHVLDKFNDLPLKRKEKYMVNQKIYLGRSISKLSKWVETERKKNRGLEMELTLTECLTGKSFQDLNCSEDVKDLDLLLEEKIKLINHKIETMDLKSNQVIAQNGNKKS</sequence>
<dbReference type="InterPro" id="IPR002100">
    <property type="entry name" value="TF_MADSbox"/>
</dbReference>
<dbReference type="SMART" id="SM00432">
    <property type="entry name" value="MADS"/>
    <property type="match status" value="1"/>
</dbReference>
<evidence type="ECO:0000256" key="2">
    <source>
        <dbReference type="ARBA" id="ARBA00023015"/>
    </source>
</evidence>
<gene>
    <name evidence="7" type="ORF">JRO89_XS07G0265700</name>
</gene>
<name>A0ABQ8HV67_9ROSI</name>
<comment type="subcellular location">
    <subcellularLocation>
        <location evidence="1">Nucleus</location>
    </subcellularLocation>
</comment>
<dbReference type="Pfam" id="PF00319">
    <property type="entry name" value="SRF-TF"/>
    <property type="match status" value="1"/>
</dbReference>
<keyword evidence="3" id="KW-0238">DNA-binding</keyword>
<keyword evidence="2" id="KW-0805">Transcription regulation</keyword>
<evidence type="ECO:0000256" key="4">
    <source>
        <dbReference type="ARBA" id="ARBA00023163"/>
    </source>
</evidence>
<dbReference type="SUPFAM" id="SSF55455">
    <property type="entry name" value="SRF-like"/>
    <property type="match status" value="1"/>
</dbReference>
<dbReference type="PANTHER" id="PTHR11945">
    <property type="entry name" value="MADS BOX PROTEIN"/>
    <property type="match status" value="1"/>
</dbReference>
<evidence type="ECO:0000256" key="1">
    <source>
        <dbReference type="ARBA" id="ARBA00004123"/>
    </source>
</evidence>
<evidence type="ECO:0000313" key="8">
    <source>
        <dbReference type="Proteomes" id="UP000827721"/>
    </source>
</evidence>
<dbReference type="PRINTS" id="PR00404">
    <property type="entry name" value="MADSDOMAIN"/>
</dbReference>
<dbReference type="Proteomes" id="UP000827721">
    <property type="component" value="Unassembled WGS sequence"/>
</dbReference>